<dbReference type="PANTHER" id="PTHR47128:SF2">
    <property type="entry name" value="PROTEIN HIGH CHLOROPHYLL FLUORESCENCE PHENOTYPE 244, CHLOROPLASTIC"/>
    <property type="match status" value="1"/>
</dbReference>
<sequence length="298" mass="32309">MILVVGATGFLGNTVCQLLAREGRPLRAVVRPSSNPVLVDALREVGAELVQADLKDRASLDRACRGVDTVISTATATMRDQAADSLTDVDHQGQLQLVEAAREAGVRHFVYVSYPNSLDGDQPSPLSQAKRGVERHLMESGMTYTILQPVPFMEAWLSPGLGFDYPNGRVQVPGEGDRPVGWISLGDVARYVVASLDRPEARNTVLPLVAENRSMNEIIRTFEEATGRPFEVQHIPAEALRAQRDGGGTPLERSFGALMLTVAQGAAVEQDDRQRAFGITPMTVREYAHQVAVPTPAT</sequence>
<dbReference type="InterPro" id="IPR008030">
    <property type="entry name" value="NmrA-like"/>
</dbReference>
<dbReference type="GO" id="GO:0015979">
    <property type="term" value="P:photosynthesis"/>
    <property type="evidence" value="ECO:0007669"/>
    <property type="project" value="UniProtKB-KW"/>
</dbReference>
<keyword evidence="2" id="KW-0604">Photosystem II</keyword>
<dbReference type="AlphaFoldDB" id="A0A2I9DGS6"/>
<keyword evidence="5" id="KW-1185">Reference proteome</keyword>
<dbReference type="InterPro" id="IPR036291">
    <property type="entry name" value="NAD(P)-bd_dom_sf"/>
</dbReference>
<dbReference type="SUPFAM" id="SSF51735">
    <property type="entry name" value="NAD(P)-binding Rossmann-fold domains"/>
    <property type="match status" value="1"/>
</dbReference>
<dbReference type="RefSeq" id="WP_103128770.1">
    <property type="nucleotide sequence ID" value="NZ_BFAG01000004.1"/>
</dbReference>
<evidence type="ECO:0000313" key="5">
    <source>
        <dbReference type="Proteomes" id="UP000236569"/>
    </source>
</evidence>
<protein>
    <submittedName>
        <fullName evidence="4">NmrA family protein</fullName>
    </submittedName>
</protein>
<dbReference type="Pfam" id="PF05368">
    <property type="entry name" value="NmrA"/>
    <property type="match status" value="1"/>
</dbReference>
<dbReference type="CDD" id="cd05243">
    <property type="entry name" value="SDR_a5"/>
    <property type="match status" value="1"/>
</dbReference>
<evidence type="ECO:0000313" key="4">
    <source>
        <dbReference type="EMBL" id="GBF05328.1"/>
    </source>
</evidence>
<keyword evidence="1" id="KW-0602">Photosynthesis</keyword>
<evidence type="ECO:0000256" key="2">
    <source>
        <dbReference type="ARBA" id="ARBA00023276"/>
    </source>
</evidence>
<dbReference type="GO" id="GO:0009523">
    <property type="term" value="C:photosystem II"/>
    <property type="evidence" value="ECO:0007669"/>
    <property type="project" value="UniProtKB-KW"/>
</dbReference>
<dbReference type="EMBL" id="BFAG01000004">
    <property type="protein sequence ID" value="GBF05328.1"/>
    <property type="molecule type" value="Genomic_DNA"/>
</dbReference>
<evidence type="ECO:0000256" key="1">
    <source>
        <dbReference type="ARBA" id="ARBA00022531"/>
    </source>
</evidence>
<reference evidence="5" key="1">
    <citation type="submission" date="2018-01" db="EMBL/GenBank/DDBJ databases">
        <title>Draft Genome Sequence of the Radioresistant Bacterium Deinococcus aerius TR0125, Isolated from the Higher Atmosphere above Japan.</title>
        <authorList>
            <person name="Satoh K."/>
            <person name="Arai H."/>
            <person name="Sanzen T."/>
            <person name="Kawaguchi Y."/>
            <person name="Hayashi H."/>
            <person name="Yokobori S."/>
            <person name="Yamagishi A."/>
            <person name="Oono Y."/>
            <person name="Narumi I."/>
        </authorList>
    </citation>
    <scope>NUCLEOTIDE SEQUENCE [LARGE SCALE GENOMIC DNA]</scope>
    <source>
        <strain evidence="5">TR0125</strain>
    </source>
</reference>
<accession>A0A2I9DGS6</accession>
<feature type="domain" description="NmrA-like" evidence="3">
    <location>
        <begin position="2"/>
        <end position="242"/>
    </location>
</feature>
<dbReference type="Gene3D" id="3.40.50.720">
    <property type="entry name" value="NAD(P)-binding Rossmann-like Domain"/>
    <property type="match status" value="1"/>
</dbReference>
<evidence type="ECO:0000259" key="3">
    <source>
        <dbReference type="Pfam" id="PF05368"/>
    </source>
</evidence>
<organism evidence="4 5">
    <name type="scientific">Deinococcus aerius</name>
    <dbReference type="NCBI Taxonomy" id="200253"/>
    <lineage>
        <taxon>Bacteria</taxon>
        <taxon>Thermotogati</taxon>
        <taxon>Deinococcota</taxon>
        <taxon>Deinococci</taxon>
        <taxon>Deinococcales</taxon>
        <taxon>Deinococcaceae</taxon>
        <taxon>Deinococcus</taxon>
    </lineage>
</organism>
<comment type="caution">
    <text evidence="4">The sequence shown here is derived from an EMBL/GenBank/DDBJ whole genome shotgun (WGS) entry which is preliminary data.</text>
</comment>
<name>A0A2I9DGS6_9DEIO</name>
<proteinExistence type="predicted"/>
<dbReference type="InterPro" id="IPR044256">
    <property type="entry name" value="HCF244-like"/>
</dbReference>
<dbReference type="PANTHER" id="PTHR47128">
    <property type="match status" value="1"/>
</dbReference>
<dbReference type="OrthoDB" id="9804595at2"/>
<dbReference type="Proteomes" id="UP000236569">
    <property type="component" value="Unassembled WGS sequence"/>
</dbReference>
<gene>
    <name evidence="4" type="ORF">DAERI_040088</name>
</gene>